<dbReference type="AlphaFoldDB" id="A0A120LH63"/>
<dbReference type="RefSeq" id="WP_006393940.1">
    <property type="nucleotide sequence ID" value="NZ_CP014060.2"/>
</dbReference>
<organism evidence="3 4">
    <name type="scientific">Alcaligenes xylosoxydans xylosoxydans</name>
    <name type="common">Achromobacter xylosoxidans</name>
    <dbReference type="NCBI Taxonomy" id="85698"/>
    <lineage>
        <taxon>Bacteria</taxon>
        <taxon>Pseudomonadati</taxon>
        <taxon>Pseudomonadota</taxon>
        <taxon>Betaproteobacteria</taxon>
        <taxon>Burkholderiales</taxon>
        <taxon>Alcaligenaceae</taxon>
        <taxon>Achromobacter</taxon>
    </lineage>
</organism>
<dbReference type="EMBL" id="CP014060">
    <property type="protein sequence ID" value="AMG36203.1"/>
    <property type="molecule type" value="Genomic_DNA"/>
</dbReference>
<dbReference type="Proteomes" id="UP000060602">
    <property type="component" value="Chromosome"/>
</dbReference>
<evidence type="ECO:0008006" key="5">
    <source>
        <dbReference type="Google" id="ProtNLM"/>
    </source>
</evidence>
<sequence length="115" mass="12095">MAKSRIRLAMVVALMSVSAGAHALSLALPTVSEATEAIVDMLAGTGLSRPSEVKLGTCVVAEDATHPGQVACTVAVTMGAAVNENQMDFYKEGNKWKAQPSMSQDKLPFPDPKLH</sequence>
<reference evidence="4" key="1">
    <citation type="submission" date="2015-12" db="EMBL/GenBank/DDBJ databases">
        <title>FDA dAtabase for Regulatory Grade micrObial Sequences (FDA-ARGOS): Supporting development and validation of Infectious Disease Dx tests.</title>
        <authorList>
            <person name="Case J."/>
            <person name="Tallon L."/>
            <person name="Sadzewicz L."/>
            <person name="Sengamalay N."/>
            <person name="Ott S."/>
            <person name="Godinez A."/>
            <person name="Nagaraj S."/>
            <person name="Nadendla S."/>
            <person name="Sichtig H."/>
        </authorList>
    </citation>
    <scope>NUCLEOTIDE SEQUENCE [LARGE SCALE GENOMIC DNA]</scope>
    <source>
        <strain evidence="4">FDAARGOS_147</strain>
    </source>
</reference>
<gene>
    <name evidence="3" type="ORF">AL504_09260</name>
</gene>
<feature type="region of interest" description="Disordered" evidence="1">
    <location>
        <begin position="95"/>
        <end position="115"/>
    </location>
</feature>
<feature type="chain" id="PRO_5007167478" description="DUF4333 domain-containing protein" evidence="2">
    <location>
        <begin position="24"/>
        <end position="115"/>
    </location>
</feature>
<evidence type="ECO:0000313" key="4">
    <source>
        <dbReference type="Proteomes" id="UP000060602"/>
    </source>
</evidence>
<name>A0A120LH63_ALCXX</name>
<protein>
    <recommendedName>
        <fullName evidence="5">DUF4333 domain-containing protein</fullName>
    </recommendedName>
</protein>
<evidence type="ECO:0000256" key="1">
    <source>
        <dbReference type="SAM" id="MobiDB-lite"/>
    </source>
</evidence>
<evidence type="ECO:0000313" key="3">
    <source>
        <dbReference type="EMBL" id="AMG36203.1"/>
    </source>
</evidence>
<evidence type="ECO:0000256" key="2">
    <source>
        <dbReference type="SAM" id="SignalP"/>
    </source>
</evidence>
<accession>A0A120LH63</accession>
<feature type="signal peptide" evidence="2">
    <location>
        <begin position="1"/>
        <end position="23"/>
    </location>
</feature>
<proteinExistence type="predicted"/>
<keyword evidence="2" id="KW-0732">Signal</keyword>